<dbReference type="AlphaFoldDB" id="A0AAE0LIK8"/>
<evidence type="ECO:0000256" key="1">
    <source>
        <dbReference type="SAM" id="MobiDB-lite"/>
    </source>
</evidence>
<reference evidence="2 3" key="1">
    <citation type="journal article" date="2015" name="Genome Biol. Evol.">
        <title>Comparative Genomics of a Bacterivorous Green Alga Reveals Evolutionary Causalities and Consequences of Phago-Mixotrophic Mode of Nutrition.</title>
        <authorList>
            <person name="Burns J.A."/>
            <person name="Paasch A."/>
            <person name="Narechania A."/>
            <person name="Kim E."/>
        </authorList>
    </citation>
    <scope>NUCLEOTIDE SEQUENCE [LARGE SCALE GENOMIC DNA]</scope>
    <source>
        <strain evidence="2 3">PLY_AMNH</strain>
    </source>
</reference>
<gene>
    <name evidence="2" type="ORF">CYMTET_6328</name>
</gene>
<dbReference type="Proteomes" id="UP001190700">
    <property type="component" value="Unassembled WGS sequence"/>
</dbReference>
<proteinExistence type="predicted"/>
<protein>
    <submittedName>
        <fullName evidence="2">Uncharacterized protein</fullName>
    </submittedName>
</protein>
<keyword evidence="3" id="KW-1185">Reference proteome</keyword>
<name>A0AAE0LIK8_9CHLO</name>
<dbReference type="EMBL" id="LGRX02001492">
    <property type="protein sequence ID" value="KAK3286099.1"/>
    <property type="molecule type" value="Genomic_DNA"/>
</dbReference>
<evidence type="ECO:0000313" key="3">
    <source>
        <dbReference type="Proteomes" id="UP001190700"/>
    </source>
</evidence>
<accession>A0AAE0LIK8</accession>
<organism evidence="2 3">
    <name type="scientific">Cymbomonas tetramitiformis</name>
    <dbReference type="NCBI Taxonomy" id="36881"/>
    <lineage>
        <taxon>Eukaryota</taxon>
        <taxon>Viridiplantae</taxon>
        <taxon>Chlorophyta</taxon>
        <taxon>Pyramimonadophyceae</taxon>
        <taxon>Pyramimonadales</taxon>
        <taxon>Pyramimonadaceae</taxon>
        <taxon>Cymbomonas</taxon>
    </lineage>
</organism>
<comment type="caution">
    <text evidence="2">The sequence shown here is derived from an EMBL/GenBank/DDBJ whole genome shotgun (WGS) entry which is preliminary data.</text>
</comment>
<feature type="compositionally biased region" description="Polar residues" evidence="1">
    <location>
        <begin position="83"/>
        <end position="99"/>
    </location>
</feature>
<feature type="region of interest" description="Disordered" evidence="1">
    <location>
        <begin position="66"/>
        <end position="134"/>
    </location>
</feature>
<evidence type="ECO:0000313" key="2">
    <source>
        <dbReference type="EMBL" id="KAK3286099.1"/>
    </source>
</evidence>
<sequence>MKEGEVAPLVCTNQYLVSFRFKRLSYFHVQLARLHVVIPSLNVNTRRQRGDNGGIPTLVELHIGPNGSSARFASGRPEAAQTAKPTRPNSASARRSTLSDLVDARGAPQMSLQRPGSAKGSQAGLGEYHGISYR</sequence>